<evidence type="ECO:0000313" key="7">
    <source>
        <dbReference type="Proteomes" id="UP000078561"/>
    </source>
</evidence>
<dbReference type="STRING" id="4829.A0A168KSW0"/>
<name>A0A168KSW0_ABSGL</name>
<evidence type="ECO:0000313" key="6">
    <source>
        <dbReference type="EMBL" id="SAL95361.1"/>
    </source>
</evidence>
<dbReference type="InParanoid" id="A0A168KSW0"/>
<dbReference type="InterPro" id="IPR027417">
    <property type="entry name" value="P-loop_NTPase"/>
</dbReference>
<proteinExistence type="predicted"/>
<dbReference type="InterPro" id="IPR041569">
    <property type="entry name" value="AAA_lid_3"/>
</dbReference>
<dbReference type="PANTHER" id="PTHR23074:SF83">
    <property type="entry name" value="VACUOLAR PROTEIN SORTING-ASSOCIATED PROTEIN 4A"/>
    <property type="match status" value="1"/>
</dbReference>
<dbReference type="EMBL" id="LT550270">
    <property type="protein sequence ID" value="SAL95361.1"/>
    <property type="molecule type" value="Genomic_DNA"/>
</dbReference>
<feature type="region of interest" description="Disordered" evidence="3">
    <location>
        <begin position="54"/>
        <end position="83"/>
    </location>
</feature>
<dbReference type="InterPro" id="IPR015415">
    <property type="entry name" value="Spast_Vps4_C"/>
</dbReference>
<keyword evidence="7" id="KW-1185">Reference proteome</keyword>
<protein>
    <recommendedName>
        <fullName evidence="8">AAA ATPase AAA+ lid domain-containing protein</fullName>
    </recommendedName>
</protein>
<evidence type="ECO:0000256" key="2">
    <source>
        <dbReference type="ARBA" id="ARBA00022840"/>
    </source>
</evidence>
<dbReference type="Pfam" id="PF17862">
    <property type="entry name" value="AAA_lid_3"/>
    <property type="match status" value="1"/>
</dbReference>
<dbReference type="Gene3D" id="1.10.8.60">
    <property type="match status" value="1"/>
</dbReference>
<feature type="domain" description="AAA ATPase AAA+ lid" evidence="5">
    <location>
        <begin position="137"/>
        <end position="168"/>
    </location>
</feature>
<dbReference type="SUPFAM" id="SSF52540">
    <property type="entry name" value="P-loop containing nucleoside triphosphate hydrolases"/>
    <property type="match status" value="1"/>
</dbReference>
<keyword evidence="2" id="KW-0067">ATP-binding</keyword>
<accession>A0A168KSW0</accession>
<reference evidence="6" key="1">
    <citation type="submission" date="2016-04" db="EMBL/GenBank/DDBJ databases">
        <authorList>
            <person name="Evans L.H."/>
            <person name="Alamgir A."/>
            <person name="Owens N."/>
            <person name="Weber N.D."/>
            <person name="Virtaneva K."/>
            <person name="Barbian K."/>
            <person name="Babar A."/>
            <person name="Rosenke K."/>
        </authorList>
    </citation>
    <scope>NUCLEOTIDE SEQUENCE [LARGE SCALE GENOMIC DNA]</scope>
    <source>
        <strain evidence="6">CBS 101.48</strain>
    </source>
</reference>
<evidence type="ECO:0000259" key="5">
    <source>
        <dbReference type="Pfam" id="PF17862"/>
    </source>
</evidence>
<dbReference type="GO" id="GO:0016197">
    <property type="term" value="P:endosomal transport"/>
    <property type="evidence" value="ECO:0007669"/>
    <property type="project" value="TreeGrafter"/>
</dbReference>
<keyword evidence="1" id="KW-0547">Nucleotide-binding</keyword>
<dbReference type="GO" id="GO:0016887">
    <property type="term" value="F:ATP hydrolysis activity"/>
    <property type="evidence" value="ECO:0007669"/>
    <property type="project" value="TreeGrafter"/>
</dbReference>
<dbReference type="InterPro" id="IPR036181">
    <property type="entry name" value="MIT_dom_sf"/>
</dbReference>
<dbReference type="InterPro" id="IPR050304">
    <property type="entry name" value="MT-severing_AAA_ATPase"/>
</dbReference>
<organism evidence="6">
    <name type="scientific">Absidia glauca</name>
    <name type="common">Pin mould</name>
    <dbReference type="NCBI Taxonomy" id="4829"/>
    <lineage>
        <taxon>Eukaryota</taxon>
        <taxon>Fungi</taxon>
        <taxon>Fungi incertae sedis</taxon>
        <taxon>Mucoromycota</taxon>
        <taxon>Mucoromycotina</taxon>
        <taxon>Mucoromycetes</taxon>
        <taxon>Mucorales</taxon>
        <taxon>Cunninghamellaceae</taxon>
        <taxon>Absidia</taxon>
    </lineage>
</organism>
<dbReference type="SUPFAM" id="SSF116846">
    <property type="entry name" value="MIT domain"/>
    <property type="match status" value="1"/>
</dbReference>
<dbReference type="Pfam" id="PF09336">
    <property type="entry name" value="Vps4_C"/>
    <property type="match status" value="1"/>
</dbReference>
<dbReference type="PANTHER" id="PTHR23074">
    <property type="entry name" value="AAA DOMAIN-CONTAINING"/>
    <property type="match status" value="1"/>
</dbReference>
<gene>
    <name evidence="6" type="primary">ABSGL_00679.1 scaffold 832</name>
</gene>
<dbReference type="AlphaFoldDB" id="A0A168KSW0"/>
<dbReference type="Proteomes" id="UP000078561">
    <property type="component" value="Unassembled WGS sequence"/>
</dbReference>
<evidence type="ECO:0000256" key="1">
    <source>
        <dbReference type="ARBA" id="ARBA00022741"/>
    </source>
</evidence>
<dbReference type="Gene3D" id="3.40.50.300">
    <property type="entry name" value="P-loop containing nucleotide triphosphate hydrolases"/>
    <property type="match status" value="1"/>
</dbReference>
<feature type="domain" description="Spastin/Vps4 C-terminal" evidence="4">
    <location>
        <begin position="192"/>
        <end position="252"/>
    </location>
</feature>
<dbReference type="FunFam" id="1.10.8.60:FF:000015">
    <property type="entry name" value="vacuolar protein sorting-associated protein 4A"/>
    <property type="match status" value="1"/>
</dbReference>
<evidence type="ECO:0000256" key="3">
    <source>
        <dbReference type="SAM" id="MobiDB-lite"/>
    </source>
</evidence>
<dbReference type="GO" id="GO:0005524">
    <property type="term" value="F:ATP binding"/>
    <property type="evidence" value="ECO:0007669"/>
    <property type="project" value="UniProtKB-KW"/>
</dbReference>
<dbReference type="OrthoDB" id="29072at2759"/>
<dbReference type="GO" id="GO:0007033">
    <property type="term" value="P:vacuole organization"/>
    <property type="evidence" value="ECO:0007669"/>
    <property type="project" value="TreeGrafter"/>
</dbReference>
<evidence type="ECO:0000259" key="4">
    <source>
        <dbReference type="Pfam" id="PF09336"/>
    </source>
</evidence>
<sequence length="255" mass="28920">MKRCTLYQNVLAHFMTALKYERNDRLREPIRRKCAEYLDRGKILKDYLNATKVKTTQEPNGVPKTKPVDDDDPEMNKGNNLDGIPELDATNIPWAVDSAIRRRFERRIYIPLPDAQTRAKMFALNVGATQCKLTMPDYEQLANLTEGYSGSDIAIIVRDALMEPIRTVQMATHFKWVDSPSRQNPNVISPHLTPCSPADPTALEMTWVDIEPERLLEPELTLHDFLKAARNSRPSVNGADINQHVAFTDGFGQEG</sequence>
<dbReference type="Gene3D" id="1.20.58.80">
    <property type="entry name" value="Phosphotransferase system, lactose/cellobiose-type IIA subunit"/>
    <property type="match status" value="1"/>
</dbReference>
<evidence type="ECO:0008006" key="8">
    <source>
        <dbReference type="Google" id="ProtNLM"/>
    </source>
</evidence>